<dbReference type="HOGENOM" id="CLU_068669_2_1_0"/>
<evidence type="ECO:0008006" key="3">
    <source>
        <dbReference type="Google" id="ProtNLM"/>
    </source>
</evidence>
<name>I0IHP7_PHYMF</name>
<dbReference type="InterPro" id="IPR029063">
    <property type="entry name" value="SAM-dependent_MTases_sf"/>
</dbReference>
<proteinExistence type="predicted"/>
<dbReference type="eggNOG" id="COG2227">
    <property type="taxonomic scope" value="Bacteria"/>
</dbReference>
<dbReference type="KEGG" id="phm:PSMK_26260"/>
<gene>
    <name evidence="1" type="ordered locus">PSMK_26260</name>
</gene>
<evidence type="ECO:0000313" key="1">
    <source>
        <dbReference type="EMBL" id="BAM04785.1"/>
    </source>
</evidence>
<dbReference type="RefSeq" id="WP_014437998.1">
    <property type="nucleotide sequence ID" value="NC_017080.1"/>
</dbReference>
<accession>I0IHP7</accession>
<dbReference type="Gene3D" id="3.40.50.150">
    <property type="entry name" value="Vaccinia Virus protein VP39"/>
    <property type="match status" value="1"/>
</dbReference>
<organism evidence="1 2">
    <name type="scientific">Phycisphaera mikurensis (strain NBRC 102666 / KCTC 22515 / FYK2301M01)</name>
    <dbReference type="NCBI Taxonomy" id="1142394"/>
    <lineage>
        <taxon>Bacteria</taxon>
        <taxon>Pseudomonadati</taxon>
        <taxon>Planctomycetota</taxon>
        <taxon>Phycisphaerae</taxon>
        <taxon>Phycisphaerales</taxon>
        <taxon>Phycisphaeraceae</taxon>
        <taxon>Phycisphaera</taxon>
    </lineage>
</organism>
<sequence length="306" mass="33436">MLACPICGGLSPLRFRARGVPILGCGRCGHRFAGLTPPAEHVAATYGDDYFTGGGDGYPDYLADGHLVTRHARPYAAALARRLREDRQREGSLQESRAPRVLDVGAAAGFTLRAFAEAGFDARGLEPNPRMAAHARDRLGLTVEAVPLEDYADAEATFDAVTMIQVLPHLYDLPAALRRAAAATRPGGYWLIETWDRASLTARLAGERWHEYSPPSVLHYFSRRSLRWLCAGHGFDAVAAGRPRKRISVDHARSLLAHKRSLLAKPLAWLPCGLTLPYPGNDLFWMLFRKRKPGLAAGSLPRPAAA</sequence>
<dbReference type="PANTHER" id="PTHR43861">
    <property type="entry name" value="TRANS-ACONITATE 2-METHYLTRANSFERASE-RELATED"/>
    <property type="match status" value="1"/>
</dbReference>
<dbReference type="Pfam" id="PF13489">
    <property type="entry name" value="Methyltransf_23"/>
    <property type="match status" value="1"/>
</dbReference>
<dbReference type="AlphaFoldDB" id="I0IHP7"/>
<evidence type="ECO:0000313" key="2">
    <source>
        <dbReference type="Proteomes" id="UP000007881"/>
    </source>
</evidence>
<dbReference type="PANTHER" id="PTHR43861:SF6">
    <property type="entry name" value="METHYLTRANSFERASE TYPE 11"/>
    <property type="match status" value="1"/>
</dbReference>
<reference evidence="1 2" key="1">
    <citation type="submission" date="2012-02" db="EMBL/GenBank/DDBJ databases">
        <title>Complete genome sequence of Phycisphaera mikurensis NBRC 102666.</title>
        <authorList>
            <person name="Ankai A."/>
            <person name="Hosoyama A."/>
            <person name="Terui Y."/>
            <person name="Sekine M."/>
            <person name="Fukai R."/>
            <person name="Kato Y."/>
            <person name="Nakamura S."/>
            <person name="Yamada-Narita S."/>
            <person name="Kawakoshi A."/>
            <person name="Fukunaga Y."/>
            <person name="Yamazaki S."/>
            <person name="Fujita N."/>
        </authorList>
    </citation>
    <scope>NUCLEOTIDE SEQUENCE [LARGE SCALE GENOMIC DNA]</scope>
    <source>
        <strain evidence="2">NBRC 102666 / KCTC 22515 / FYK2301M01</strain>
    </source>
</reference>
<dbReference type="SUPFAM" id="SSF53335">
    <property type="entry name" value="S-adenosyl-L-methionine-dependent methyltransferases"/>
    <property type="match status" value="1"/>
</dbReference>
<dbReference type="CDD" id="cd02440">
    <property type="entry name" value="AdoMet_MTases"/>
    <property type="match status" value="1"/>
</dbReference>
<dbReference type="OrthoDB" id="2577067at2"/>
<dbReference type="EMBL" id="AP012338">
    <property type="protein sequence ID" value="BAM04785.1"/>
    <property type="molecule type" value="Genomic_DNA"/>
</dbReference>
<dbReference type="STRING" id="1142394.PSMK_26260"/>
<keyword evidence="2" id="KW-1185">Reference proteome</keyword>
<dbReference type="Proteomes" id="UP000007881">
    <property type="component" value="Chromosome"/>
</dbReference>
<protein>
    <recommendedName>
        <fullName evidence="3">Methyltransferase</fullName>
    </recommendedName>
</protein>